<name>A0A0F9H2N4_9ZZZZ</name>
<reference evidence="1" key="1">
    <citation type="journal article" date="2015" name="Nature">
        <title>Complex archaea that bridge the gap between prokaryotes and eukaryotes.</title>
        <authorList>
            <person name="Spang A."/>
            <person name="Saw J.H."/>
            <person name="Jorgensen S.L."/>
            <person name="Zaremba-Niedzwiedzka K."/>
            <person name="Martijn J."/>
            <person name="Lind A.E."/>
            <person name="van Eijk R."/>
            <person name="Schleper C."/>
            <person name="Guy L."/>
            <person name="Ettema T.J."/>
        </authorList>
    </citation>
    <scope>NUCLEOTIDE SEQUENCE</scope>
</reference>
<organism evidence="1">
    <name type="scientific">marine sediment metagenome</name>
    <dbReference type="NCBI Taxonomy" id="412755"/>
    <lineage>
        <taxon>unclassified sequences</taxon>
        <taxon>metagenomes</taxon>
        <taxon>ecological metagenomes</taxon>
    </lineage>
</organism>
<evidence type="ECO:0000313" key="1">
    <source>
        <dbReference type="EMBL" id="KKL69592.1"/>
    </source>
</evidence>
<protein>
    <submittedName>
        <fullName evidence="1">Uncharacterized protein</fullName>
    </submittedName>
</protein>
<gene>
    <name evidence="1" type="ORF">LCGC14_2113410</name>
</gene>
<dbReference type="EMBL" id="LAZR01026163">
    <property type="protein sequence ID" value="KKL69592.1"/>
    <property type="molecule type" value="Genomic_DNA"/>
</dbReference>
<comment type="caution">
    <text evidence="1">The sequence shown here is derived from an EMBL/GenBank/DDBJ whole genome shotgun (WGS) entry which is preliminary data.</text>
</comment>
<proteinExistence type="predicted"/>
<dbReference type="AlphaFoldDB" id="A0A0F9H2N4"/>
<sequence>MQKLSDKIVKMVPFHCARPKGACNKCAQLAEEGEKYCLISFQYSAEEISRPMMTIEINGEEVLCEYELMKIFKDESEAREYALNNGLDMLNS</sequence>
<accession>A0A0F9H2N4</accession>